<comment type="caution">
    <text evidence="4">The sequence shown here is derived from an EMBL/GenBank/DDBJ whole genome shotgun (WGS) entry which is preliminary data.</text>
</comment>
<evidence type="ECO:0000313" key="5">
    <source>
        <dbReference type="Proteomes" id="UP000649617"/>
    </source>
</evidence>
<evidence type="ECO:0000313" key="4">
    <source>
        <dbReference type="EMBL" id="CAE7734432.1"/>
    </source>
</evidence>
<feature type="transmembrane region" description="Helical" evidence="2">
    <location>
        <begin position="856"/>
        <end position="875"/>
    </location>
</feature>
<dbReference type="SMART" id="SM01411">
    <property type="entry name" value="Ephrin_rec_like"/>
    <property type="match status" value="2"/>
</dbReference>
<feature type="transmembrane region" description="Helical" evidence="2">
    <location>
        <begin position="659"/>
        <end position="680"/>
    </location>
</feature>
<feature type="transmembrane region" description="Helical" evidence="2">
    <location>
        <begin position="564"/>
        <end position="585"/>
    </location>
</feature>
<feature type="compositionally biased region" description="Acidic residues" evidence="1">
    <location>
        <begin position="1395"/>
        <end position="1404"/>
    </location>
</feature>
<feature type="compositionally biased region" description="Polar residues" evidence="1">
    <location>
        <begin position="1367"/>
        <end position="1381"/>
    </location>
</feature>
<feature type="transmembrane region" description="Helical" evidence="2">
    <location>
        <begin position="887"/>
        <end position="912"/>
    </location>
</feature>
<name>A0A812XLG1_SYMPI</name>
<evidence type="ECO:0000256" key="1">
    <source>
        <dbReference type="SAM" id="MobiDB-lite"/>
    </source>
</evidence>
<keyword evidence="5" id="KW-1185">Reference proteome</keyword>
<feature type="compositionally biased region" description="Basic and acidic residues" evidence="1">
    <location>
        <begin position="1337"/>
        <end position="1354"/>
    </location>
</feature>
<dbReference type="Gene3D" id="2.10.50.10">
    <property type="entry name" value="Tumor Necrosis Factor Receptor, subunit A, domain 2"/>
    <property type="match status" value="1"/>
</dbReference>
<feature type="transmembrane region" description="Helical" evidence="2">
    <location>
        <begin position="824"/>
        <end position="844"/>
    </location>
</feature>
<sequence length="1429" mass="155847">NDSAFQTVDDLRTARVEAVSISGLGAMQLQQAELLSQGLNVMTDVPRLTFAFNQNTIVQDVEAGLADVGFVRTDLIDRLVTNNVTKWEYFRVIGEIPDPDFPFARSTAFTPEWPIGALPHVTDEVKELVASSLMTLDRFSPDTALSEPAIAGLETPEAAFRNYFGLLDILQSIKYYDQATKKCLRSSDEYEAINCPGGYVKKGRDKVFCQDCRDGYSCLCEPCAKLRDPEYVLRASLSSTSWKGSIDVEKVNNESFVAGSCQRMSVCGRVFAGQKLRWVLLDQIGNVSRNAINAPLVTSVSFRTSIDGAWLATDVQNINVGDTDTQEYALEYRVEGSGTQVIQVDINGQPADVSPVILEVAPAPLKQIQCPPGNQADEEGLCVPCLPGTASLGGDAPCRACDPGTFQPFAEQANCEACPVGTSQSEAASVSCEPCAPGFSSRGKTGSLDCSPCDPGQEAPNNGKGTTELGVTDPSLCICLPDEFLHRTMLAAQHWQWIDGWPLYSLHARAGLSRALSEHALTAAKGAPATTARLLVEGFDFEGFSAFVLRVCSSVMHGLLKVDVLPALLVLLATMLVGGLLLSFVHTNAARQRLGQVTVFLTAGQIILMLQLMAAMRNLDLEWTGPALVVMDFLSIFAFDVDLLNTGCVVSTDGAVLTFAMQLLAYPVFAAVLVLVWICISRLGLEVTRNDVINMNGLALLTLYMTLTINSLLPLQCVANPNGTYSMQTQPGVICFQSDEHWALVFMCILGILMYPVCILSVALRATIMYPSYISSGKGLLIVSRYRFLFERFRASRYYYGVSYLLRNTLLSLIPVAVASFPTIQVVLLAAVLLVGMLVQIRSWPWRTQVANVTDMLFSTAVVLFLVVAGPILSFDQISDRHSYAVFLSWTFTMLLVFSFLTLLVVIAIFLWRALLQEKTYKVFLTHHKSAAGALARFIKSIMNKHSHDKVFLDSDELQDLDSLFESVRSGVAYLVPLLTPQMMSRPWCVGELVTVFGMETAEIGCDELRRISTASRKGVVGLKLVSFWVELRVFGAAQRIVNAWSPDDFQPLLAVGINEEMIDAMIEHIYALPTITLKRDGSMEEQEATILRVITSSEMKRRRFIDSASTSSGARVLIIGHTEDVEAMSASMVLQIHLQRILQERVTGPRTREEFSQALPHADCLVVLLHKGLLYNPVFAGMVLEASRVMLKDGDGTGSEILMSKQPSITSSTSGAEFRQGMAWNRMITVNADAGFVYPGHEFYTTLQGQGLGVDGLGPDVGPYLVDAYKAIFKKIAMPFSCSHAAEAMLLQQTKEIGKRLVASMESLMMGKTSTGRAGSAAAELLNSVSPASLRTVRDSHNSKESRESKDRAVLSSKGSGRESPNKQLSPTMRPTTAPVSDSEGLGRLGLSDSDSEVGDDVPVENVNSSSALPFELPSADHCERISF</sequence>
<feature type="region of interest" description="Disordered" evidence="1">
    <location>
        <begin position="1333"/>
        <end position="1421"/>
    </location>
</feature>
<feature type="transmembrane region" description="Helical" evidence="2">
    <location>
        <begin position="692"/>
        <end position="713"/>
    </location>
</feature>
<proteinExistence type="predicted"/>
<dbReference type="Pfam" id="PF07699">
    <property type="entry name" value="Ephrin_rec_like"/>
    <property type="match status" value="1"/>
</dbReference>
<reference evidence="4" key="1">
    <citation type="submission" date="2021-02" db="EMBL/GenBank/DDBJ databases">
        <authorList>
            <person name="Dougan E. K."/>
            <person name="Rhodes N."/>
            <person name="Thang M."/>
            <person name="Chan C."/>
        </authorList>
    </citation>
    <scope>NUCLEOTIDE SEQUENCE</scope>
</reference>
<accession>A0A812XLG1</accession>
<feature type="transmembrane region" description="Helical" evidence="2">
    <location>
        <begin position="597"/>
        <end position="616"/>
    </location>
</feature>
<dbReference type="Proteomes" id="UP000649617">
    <property type="component" value="Unassembled WGS sequence"/>
</dbReference>
<keyword evidence="2" id="KW-1133">Transmembrane helix</keyword>
<protein>
    <submittedName>
        <fullName evidence="4">TtrS protein</fullName>
    </submittedName>
</protein>
<dbReference type="InterPro" id="IPR009030">
    <property type="entry name" value="Growth_fac_rcpt_cys_sf"/>
</dbReference>
<dbReference type="PANTHER" id="PTHR46967:SF2">
    <property type="entry name" value="SUSHI, VON WILLEBRAND FACTOR TYPE A, EGF AND PENTRAXIN DOMAIN-CONTAINING PROTEIN 1-LIKE"/>
    <property type="match status" value="1"/>
</dbReference>
<organism evidence="4 5">
    <name type="scientific">Symbiodinium pilosum</name>
    <name type="common">Dinoflagellate</name>
    <dbReference type="NCBI Taxonomy" id="2952"/>
    <lineage>
        <taxon>Eukaryota</taxon>
        <taxon>Sar</taxon>
        <taxon>Alveolata</taxon>
        <taxon>Dinophyceae</taxon>
        <taxon>Suessiales</taxon>
        <taxon>Symbiodiniaceae</taxon>
        <taxon>Symbiodinium</taxon>
    </lineage>
</organism>
<feature type="non-terminal residue" evidence="4">
    <location>
        <position position="1429"/>
    </location>
</feature>
<dbReference type="Gene3D" id="3.40.190.10">
    <property type="entry name" value="Periplasmic binding protein-like II"/>
    <property type="match status" value="1"/>
</dbReference>
<feature type="transmembrane region" description="Helical" evidence="2">
    <location>
        <begin position="742"/>
        <end position="764"/>
    </location>
</feature>
<dbReference type="EMBL" id="CAJNIZ010045937">
    <property type="protein sequence ID" value="CAE7734432.1"/>
    <property type="molecule type" value="Genomic_DNA"/>
</dbReference>
<dbReference type="Pfam" id="PF12974">
    <property type="entry name" value="Phosphonate-bd"/>
    <property type="match status" value="1"/>
</dbReference>
<gene>
    <name evidence="4" type="primary">ttrS</name>
    <name evidence="4" type="ORF">SPIL2461_LOCUS21108</name>
</gene>
<keyword evidence="2" id="KW-0812">Transmembrane</keyword>
<keyword evidence="2" id="KW-0472">Membrane</keyword>
<dbReference type="PANTHER" id="PTHR46967">
    <property type="entry name" value="INSULIN-LIKE GROWTH FACTOR BINDING PROTEIN,N-TERMINAL"/>
    <property type="match status" value="1"/>
</dbReference>
<evidence type="ECO:0000256" key="2">
    <source>
        <dbReference type="SAM" id="Phobius"/>
    </source>
</evidence>
<evidence type="ECO:0000259" key="3">
    <source>
        <dbReference type="Pfam" id="PF07699"/>
    </source>
</evidence>
<dbReference type="OrthoDB" id="439917at2759"/>
<dbReference type="SUPFAM" id="SSF57184">
    <property type="entry name" value="Growth factor receptor domain"/>
    <property type="match status" value="1"/>
</dbReference>
<feature type="domain" description="Tyrosine-protein kinase ephrin type A/B receptor-like" evidence="3">
    <location>
        <begin position="388"/>
        <end position="435"/>
    </location>
</feature>
<dbReference type="InterPro" id="IPR011641">
    <property type="entry name" value="Tyr-kin_ephrin_A/B_rcpt-like"/>
</dbReference>